<reference evidence="2 3" key="1">
    <citation type="submission" date="2019-03" db="EMBL/GenBank/DDBJ databases">
        <authorList>
            <consortium name="Pathogen Informatics"/>
        </authorList>
    </citation>
    <scope>NUCLEOTIDE SEQUENCE [LARGE SCALE GENOMIC DNA]</scope>
    <source>
        <strain evidence="2 3">NCTC12282</strain>
    </source>
</reference>
<evidence type="ECO:0000259" key="1">
    <source>
        <dbReference type="PROSITE" id="PS51554"/>
    </source>
</evidence>
<keyword evidence="2" id="KW-0808">Transferase</keyword>
<evidence type="ECO:0000313" key="3">
    <source>
        <dbReference type="Proteomes" id="UP000373449"/>
    </source>
</evidence>
<name>A0A484ZTZ1_9GAMM</name>
<accession>A0A484ZTZ1</accession>
<gene>
    <name evidence="2" type="ORF">NCTC12282_04981</name>
</gene>
<dbReference type="Pfam" id="PF02901">
    <property type="entry name" value="PFL-like"/>
    <property type="match status" value="1"/>
</dbReference>
<dbReference type="AlphaFoldDB" id="A0A484ZTZ1"/>
<dbReference type="Proteomes" id="UP000373449">
    <property type="component" value="Unassembled WGS sequence"/>
</dbReference>
<sequence length="173" mass="19574">MYNDEVIIPALQNRGVSLRDARDYCIIGCVEPQAPHRTEGWHDAAFFNVAKVLEITLNGGKVNDTQLGPVTKDMANFRSIDDFYTAFQTQMEYFVHNLVEACNSVDIAHGERCPLPFLSAMVDDCIGRGKSFRKVALFITLPVHRLSVSLIPVIRYMPFRNKYSKTTKCQPKS</sequence>
<dbReference type="InterPro" id="IPR004184">
    <property type="entry name" value="PFL_dom"/>
</dbReference>
<dbReference type="PROSITE" id="PS51554">
    <property type="entry name" value="PFL"/>
    <property type="match status" value="1"/>
</dbReference>
<dbReference type="PANTHER" id="PTHR43641:SF2">
    <property type="entry name" value="DEHYDRATASE YBIW-RELATED"/>
    <property type="match status" value="1"/>
</dbReference>
<feature type="domain" description="PFL" evidence="1">
    <location>
        <begin position="1"/>
        <end position="173"/>
    </location>
</feature>
<dbReference type="GO" id="GO:0016740">
    <property type="term" value="F:transferase activity"/>
    <property type="evidence" value="ECO:0007669"/>
    <property type="project" value="UniProtKB-KW"/>
</dbReference>
<dbReference type="SUPFAM" id="SSF51998">
    <property type="entry name" value="PFL-like glycyl radical enzymes"/>
    <property type="match status" value="1"/>
</dbReference>
<dbReference type="PANTHER" id="PTHR43641">
    <property type="entry name" value="FORMATE ACETYLTRANSFERASE 3-RELATED"/>
    <property type="match status" value="1"/>
</dbReference>
<dbReference type="EMBL" id="CAADJA010000002">
    <property type="protein sequence ID" value="VFS51338.1"/>
    <property type="molecule type" value="Genomic_DNA"/>
</dbReference>
<evidence type="ECO:0000313" key="2">
    <source>
        <dbReference type="EMBL" id="VFS51338.1"/>
    </source>
</evidence>
<proteinExistence type="predicted"/>
<dbReference type="GO" id="GO:0005829">
    <property type="term" value="C:cytosol"/>
    <property type="evidence" value="ECO:0007669"/>
    <property type="project" value="TreeGrafter"/>
</dbReference>
<dbReference type="Gene3D" id="3.20.70.20">
    <property type="match status" value="1"/>
</dbReference>
<dbReference type="InterPro" id="IPR051215">
    <property type="entry name" value="GRE"/>
</dbReference>
<organism evidence="2 3">
    <name type="scientific">Budvicia aquatica</name>
    <dbReference type="NCBI Taxonomy" id="82979"/>
    <lineage>
        <taxon>Bacteria</taxon>
        <taxon>Pseudomonadati</taxon>
        <taxon>Pseudomonadota</taxon>
        <taxon>Gammaproteobacteria</taxon>
        <taxon>Enterobacterales</taxon>
        <taxon>Budviciaceae</taxon>
        <taxon>Budvicia</taxon>
    </lineage>
</organism>
<protein>
    <submittedName>
        <fullName evidence="2">Putative formate acetyltransferase 2</fullName>
    </submittedName>
</protein>